<evidence type="ECO:0000256" key="7">
    <source>
        <dbReference type="SAM" id="Phobius"/>
    </source>
</evidence>
<dbReference type="InterPro" id="IPR004358">
    <property type="entry name" value="Sig_transdc_His_kin-like_C"/>
</dbReference>
<dbReference type="PROSITE" id="PS01124">
    <property type="entry name" value="HTH_ARAC_FAMILY_2"/>
    <property type="match status" value="1"/>
</dbReference>
<evidence type="ECO:0000259" key="8">
    <source>
        <dbReference type="PROSITE" id="PS01124"/>
    </source>
</evidence>
<dbReference type="SUPFAM" id="SSF47384">
    <property type="entry name" value="Homodimeric domain of signal transducing histidine kinase"/>
    <property type="match status" value="1"/>
</dbReference>
<dbReference type="CDD" id="cd00082">
    <property type="entry name" value="HisKA"/>
    <property type="match status" value="1"/>
</dbReference>
<comment type="catalytic activity">
    <reaction evidence="1">
        <text>ATP + protein L-histidine = ADP + protein N-phospho-L-histidine.</text>
        <dbReference type="EC" id="2.7.13.3"/>
    </reaction>
</comment>
<dbReference type="Pfam" id="PF00512">
    <property type="entry name" value="HisKA"/>
    <property type="match status" value="1"/>
</dbReference>
<dbReference type="Pfam" id="PF00072">
    <property type="entry name" value="Response_reg"/>
    <property type="match status" value="1"/>
</dbReference>
<dbReference type="SUPFAM" id="SSF52172">
    <property type="entry name" value="CheY-like"/>
    <property type="match status" value="1"/>
</dbReference>
<dbReference type="GO" id="GO:0003700">
    <property type="term" value="F:DNA-binding transcription factor activity"/>
    <property type="evidence" value="ECO:0007669"/>
    <property type="project" value="InterPro"/>
</dbReference>
<gene>
    <name evidence="11" type="ORF">SanaruYs_18690</name>
</gene>
<dbReference type="Pfam" id="PF12833">
    <property type="entry name" value="HTH_18"/>
    <property type="match status" value="1"/>
</dbReference>
<feature type="transmembrane region" description="Helical" evidence="7">
    <location>
        <begin position="788"/>
        <end position="808"/>
    </location>
</feature>
<dbReference type="InterPro" id="IPR011110">
    <property type="entry name" value="Reg_prop"/>
</dbReference>
<dbReference type="InterPro" id="IPR005467">
    <property type="entry name" value="His_kinase_dom"/>
</dbReference>
<dbReference type="GO" id="GO:0043565">
    <property type="term" value="F:sequence-specific DNA binding"/>
    <property type="evidence" value="ECO:0007669"/>
    <property type="project" value="InterPro"/>
</dbReference>
<name>A0A401U9T2_9BACT</name>
<dbReference type="SUPFAM" id="SSF101898">
    <property type="entry name" value="NHL repeat"/>
    <property type="match status" value="1"/>
</dbReference>
<evidence type="ECO:0000259" key="9">
    <source>
        <dbReference type="PROSITE" id="PS50109"/>
    </source>
</evidence>
<dbReference type="InterPro" id="IPR009057">
    <property type="entry name" value="Homeodomain-like_sf"/>
</dbReference>
<dbReference type="Gene3D" id="2.60.40.10">
    <property type="entry name" value="Immunoglobulins"/>
    <property type="match status" value="1"/>
</dbReference>
<dbReference type="Gene3D" id="2.130.10.10">
    <property type="entry name" value="YVTN repeat-like/Quinoprotein amine dehydrogenase"/>
    <property type="match status" value="3"/>
</dbReference>
<dbReference type="SUPFAM" id="SSF46689">
    <property type="entry name" value="Homeodomain-like"/>
    <property type="match status" value="1"/>
</dbReference>
<dbReference type="EC" id="2.7.13.3" evidence="2"/>
<dbReference type="InterPro" id="IPR011006">
    <property type="entry name" value="CheY-like_superfamily"/>
</dbReference>
<feature type="domain" description="Response regulatory" evidence="10">
    <location>
        <begin position="1108"/>
        <end position="1223"/>
    </location>
</feature>
<dbReference type="InterPro" id="IPR003661">
    <property type="entry name" value="HisK_dim/P_dom"/>
</dbReference>
<protein>
    <recommendedName>
        <fullName evidence="2">histidine kinase</fullName>
        <ecNumber evidence="2">2.7.13.3</ecNumber>
    </recommendedName>
</protein>
<dbReference type="Gene3D" id="1.10.10.60">
    <property type="entry name" value="Homeodomain-like"/>
    <property type="match status" value="1"/>
</dbReference>
<dbReference type="Gene3D" id="3.30.565.10">
    <property type="entry name" value="Histidine kinase-like ATPase, C-terminal domain"/>
    <property type="match status" value="1"/>
</dbReference>
<dbReference type="Pfam" id="PF07495">
    <property type="entry name" value="Y_Y_Y"/>
    <property type="match status" value="1"/>
</dbReference>
<dbReference type="InterPro" id="IPR011123">
    <property type="entry name" value="Y_Y_Y"/>
</dbReference>
<feature type="domain" description="Histidine kinase" evidence="9">
    <location>
        <begin position="841"/>
        <end position="1060"/>
    </location>
</feature>
<dbReference type="SUPFAM" id="SSF55874">
    <property type="entry name" value="ATPase domain of HSP90 chaperone/DNA topoisomerase II/histidine kinase"/>
    <property type="match status" value="1"/>
</dbReference>
<dbReference type="InterPro" id="IPR036097">
    <property type="entry name" value="HisK_dim/P_sf"/>
</dbReference>
<sequence>MLLSSFAKDSLAPLPYQHISKTNGLSNSAITSVYMDNYDYVWFGSWDGLNRYNGSDIRVYKPEAFSATTISNNIVRDFLEDKEKNLWIVTHKGINRYNRNTDSFKSFFSTNNNIPFLEYNMRACLGPDSVLLVSLIGQGLNQYDKTKDTFVAVSIEGLKKEWTQQIVGIGSNNQLTYLLGNDGKLVCVLQNKVVYTRQLLSSIKLHSFFQLNGKPYLALTSNEGSINIYTLTDFAQQPITIKLSNFPISCISTNATNTEIWIGTDLGNIFKLTEINGVFSAYDMANTFPSLYKAQRKILSITESKQDILWIGTDGDGVFKFLTKPKPFSSIGTGREDKQGISNTIVRSVYEDTSGTLYVGTRGGGLNILTKGKPTKVITTVQGLSNNAVLALNKDKAGNLWIGTDGNGLDMLENKTGRLFHFPKDFENKTQLQFGYVYAICIDAYGTLWLGTSGYGVIKLRITKTTSGYHLAEEEQITYSPNTATSLNSNVVYSIIEESPNILWFGTRGSGIYRYNSLTKQIVEHIHTGSTGSKLLSNDDVISLYISKNEKLWIGTSGGLTSIPLQRQHVASTQFTLRDGLPNNTIHSIQEDPKGLLWLSTNNGLVHFDPETKKFRNYDTNDGLQNNEFTDGASFSSSTSERLFFGGINGLDVINPTQLDTANYFPRLTISEFEIHNVHITASDSGSILNKHIDFTTALSLRHDQNFISFHFTTLNYWNKQRSQYAYFLENFDKDWNYIGQQSVVNLTNIPPGKYILHINYTNENGVWSPVEKKIDIVVHPPFWRTTWAYVAYILLLIGLQIGIVLIIRQRARVKRAAAIDRFKIQQLKELNDYKLQFFTNIAHEFRTPLTLILGPVSALIKKATSAWEKQQLKTIYNNSLRLQKLLEELLQFRKIESGKETPLLHKTDLIQLTHEIVETFQQHAEDHEVTLEFIPETEVLYGLVDVRKTEKILINLISNAIKYNVKGGAVEVMLKEAEGKALFIIKDTGVGIATEDHSRIFENFYHKPTTTFNEQEPENSIGIGLALTKSLVLLQKGEIRVNSEINKGSVFTVTIPIGSNNENHVNEPTTTIQPFTNLTEKVQQEFEFLTNSFSLKSTEPETERNNTILVVDDHEQILILLQDILSDQYSIITVNNGQEALHILEQKKIDLVISDIRMPGIDGLTLCQKIKDDIHTSHIPVILLTAKAEIEDRIEGLQVGADSYIPKPFHPEHLFVRIEKLIKSREQIKKRFENFADVELEKISTGIGEKDDEFFARITRCIEKHMSNPEFSADTMAEEVGMSKASLYKKVKATMGLTPHGLIKQYRLRKAADLLRHSTMSVSEVIYETGFNSRSYFYKSFNEMYHCHPKDFGGAKAI</sequence>
<dbReference type="Gene3D" id="1.10.287.130">
    <property type="match status" value="1"/>
</dbReference>
<evidence type="ECO:0000313" key="11">
    <source>
        <dbReference type="EMBL" id="GCC51641.1"/>
    </source>
</evidence>
<keyword evidence="7" id="KW-0472">Membrane</keyword>
<accession>A0A401U9T2</accession>
<evidence type="ECO:0000313" key="12">
    <source>
        <dbReference type="Proteomes" id="UP000288227"/>
    </source>
</evidence>
<dbReference type="FunFam" id="2.60.40.10:FF:000791">
    <property type="entry name" value="Two-component system sensor histidine kinase/response regulator"/>
    <property type="match status" value="1"/>
</dbReference>
<keyword evidence="5" id="KW-0804">Transcription</keyword>
<dbReference type="InterPro" id="IPR001789">
    <property type="entry name" value="Sig_transdc_resp-reg_receiver"/>
</dbReference>
<evidence type="ECO:0000256" key="6">
    <source>
        <dbReference type="PROSITE-ProRule" id="PRU00169"/>
    </source>
</evidence>
<evidence type="ECO:0000256" key="1">
    <source>
        <dbReference type="ARBA" id="ARBA00000085"/>
    </source>
</evidence>
<dbReference type="SUPFAM" id="SSF63829">
    <property type="entry name" value="Calcium-dependent phosphotriesterase"/>
    <property type="match status" value="2"/>
</dbReference>
<reference evidence="11 12" key="1">
    <citation type="submission" date="2018-11" db="EMBL/GenBank/DDBJ databases">
        <title>Chryseotalea sanarue gen. nov., sp., nov., a member of the family Cytophagaceae, isolated from a brackish lake in Hamamatsu Japan.</title>
        <authorList>
            <person name="Maejima Y."/>
            <person name="Iino T."/>
            <person name="Muraguchi Y."/>
            <person name="Fukuda K."/>
            <person name="Ohkuma M."/>
            <person name="Moriuchi R."/>
            <person name="Dohra H."/>
            <person name="Kimbara K."/>
            <person name="Shintani M."/>
        </authorList>
    </citation>
    <scope>NUCLEOTIDE SEQUENCE [LARGE SCALE GENOMIC DNA]</scope>
    <source>
        <strain evidence="11 12">Ys</strain>
    </source>
</reference>
<keyword evidence="7" id="KW-0812">Transmembrane</keyword>
<dbReference type="Gene3D" id="3.40.50.2300">
    <property type="match status" value="1"/>
</dbReference>
<dbReference type="InterPro" id="IPR036890">
    <property type="entry name" value="HATPase_C_sf"/>
</dbReference>
<dbReference type="CDD" id="cd00075">
    <property type="entry name" value="HATPase"/>
    <property type="match status" value="1"/>
</dbReference>
<evidence type="ECO:0000256" key="5">
    <source>
        <dbReference type="ARBA" id="ARBA00023163"/>
    </source>
</evidence>
<dbReference type="InterPro" id="IPR018060">
    <property type="entry name" value="HTH_AraC"/>
</dbReference>
<dbReference type="PANTHER" id="PTHR43547:SF2">
    <property type="entry name" value="HYBRID SIGNAL TRANSDUCTION HISTIDINE KINASE C"/>
    <property type="match status" value="1"/>
</dbReference>
<dbReference type="PANTHER" id="PTHR43547">
    <property type="entry name" value="TWO-COMPONENT HISTIDINE KINASE"/>
    <property type="match status" value="1"/>
</dbReference>
<keyword evidence="4" id="KW-0805">Transcription regulation</keyword>
<evidence type="ECO:0000259" key="10">
    <source>
        <dbReference type="PROSITE" id="PS50110"/>
    </source>
</evidence>
<dbReference type="Proteomes" id="UP000288227">
    <property type="component" value="Unassembled WGS sequence"/>
</dbReference>
<evidence type="ECO:0000256" key="2">
    <source>
        <dbReference type="ARBA" id="ARBA00012438"/>
    </source>
</evidence>
<dbReference type="PROSITE" id="PS50110">
    <property type="entry name" value="RESPONSE_REGULATORY"/>
    <property type="match status" value="1"/>
</dbReference>
<dbReference type="PROSITE" id="PS50109">
    <property type="entry name" value="HIS_KIN"/>
    <property type="match status" value="1"/>
</dbReference>
<keyword evidence="7" id="KW-1133">Transmembrane helix</keyword>
<dbReference type="SMART" id="SM00388">
    <property type="entry name" value="HisKA"/>
    <property type="match status" value="1"/>
</dbReference>
<keyword evidence="12" id="KW-1185">Reference proteome</keyword>
<dbReference type="GO" id="GO:0000155">
    <property type="term" value="F:phosphorelay sensor kinase activity"/>
    <property type="evidence" value="ECO:0007669"/>
    <property type="project" value="InterPro"/>
</dbReference>
<feature type="modified residue" description="4-aspartylphosphate" evidence="6">
    <location>
        <position position="1156"/>
    </location>
</feature>
<comment type="caution">
    <text evidence="11">The sequence shown here is derived from an EMBL/GenBank/DDBJ whole genome shotgun (WGS) entry which is preliminary data.</text>
</comment>
<feature type="domain" description="HTH araC/xylS-type" evidence="8">
    <location>
        <begin position="1257"/>
        <end position="1356"/>
    </location>
</feature>
<proteinExistence type="predicted"/>
<dbReference type="InterPro" id="IPR013783">
    <property type="entry name" value="Ig-like_fold"/>
</dbReference>
<dbReference type="Pfam" id="PF07494">
    <property type="entry name" value="Reg_prop"/>
    <property type="match status" value="3"/>
</dbReference>
<dbReference type="Pfam" id="PF02518">
    <property type="entry name" value="HATPase_c"/>
    <property type="match status" value="1"/>
</dbReference>
<dbReference type="PRINTS" id="PR00344">
    <property type="entry name" value="BCTRLSENSOR"/>
</dbReference>
<dbReference type="InterPro" id="IPR015943">
    <property type="entry name" value="WD40/YVTN_repeat-like_dom_sf"/>
</dbReference>
<organism evidence="11 12">
    <name type="scientific">Chryseotalea sanaruensis</name>
    <dbReference type="NCBI Taxonomy" id="2482724"/>
    <lineage>
        <taxon>Bacteria</taxon>
        <taxon>Pseudomonadati</taxon>
        <taxon>Bacteroidota</taxon>
        <taxon>Cytophagia</taxon>
        <taxon>Cytophagales</taxon>
        <taxon>Chryseotaleaceae</taxon>
        <taxon>Chryseotalea</taxon>
    </lineage>
</organism>
<dbReference type="InterPro" id="IPR003594">
    <property type="entry name" value="HATPase_dom"/>
</dbReference>
<dbReference type="SMART" id="SM00387">
    <property type="entry name" value="HATPase_c"/>
    <property type="match status" value="1"/>
</dbReference>
<dbReference type="SMART" id="SM00342">
    <property type="entry name" value="HTH_ARAC"/>
    <property type="match status" value="1"/>
</dbReference>
<keyword evidence="3 6" id="KW-0597">Phosphoprotein</keyword>
<dbReference type="EMBL" id="BHXQ01000003">
    <property type="protein sequence ID" value="GCC51641.1"/>
    <property type="molecule type" value="Genomic_DNA"/>
</dbReference>
<evidence type="ECO:0000256" key="3">
    <source>
        <dbReference type="ARBA" id="ARBA00022553"/>
    </source>
</evidence>
<evidence type="ECO:0000256" key="4">
    <source>
        <dbReference type="ARBA" id="ARBA00023015"/>
    </source>
</evidence>
<dbReference type="SMART" id="SM00448">
    <property type="entry name" value="REC"/>
    <property type="match status" value="1"/>
</dbReference>